<feature type="transmembrane region" description="Helical" evidence="5">
    <location>
        <begin position="101"/>
        <end position="121"/>
    </location>
</feature>
<dbReference type="Proteomes" id="UP000619295">
    <property type="component" value="Unassembled WGS sequence"/>
</dbReference>
<evidence type="ECO:0000256" key="4">
    <source>
        <dbReference type="ARBA" id="ARBA00023136"/>
    </source>
</evidence>
<feature type="transmembrane region" description="Helical" evidence="5">
    <location>
        <begin position="26"/>
        <end position="46"/>
    </location>
</feature>
<comment type="similarity">
    <text evidence="5">Belongs to the UPF0314 family.</text>
</comment>
<reference evidence="6" key="1">
    <citation type="submission" date="2020-09" db="EMBL/GenBank/DDBJ databases">
        <title>Bosea spartocytisi sp. nov. a root nodule endophyte of Spartocytisus supranubius in the high mountain ecosystem fo the Teide National Park (Canary Islands, Spain).</title>
        <authorList>
            <person name="Pulido-Suarez L."/>
            <person name="Peix A."/>
            <person name="Igual J.M."/>
            <person name="Socas-Perez N."/>
            <person name="Velazquez E."/>
            <person name="Flores-Felix J.D."/>
            <person name="Leon-Barrios M."/>
        </authorList>
    </citation>
    <scope>NUCLEOTIDE SEQUENCE</scope>
    <source>
        <strain evidence="6">SSUT16</strain>
    </source>
</reference>
<feature type="transmembrane region" description="Helical" evidence="5">
    <location>
        <begin position="76"/>
        <end position="95"/>
    </location>
</feature>
<keyword evidence="3 5" id="KW-1133">Transmembrane helix</keyword>
<keyword evidence="2 5" id="KW-0812">Transmembrane</keyword>
<dbReference type="InterPro" id="IPR019691">
    <property type="entry name" value="DUF2585"/>
</dbReference>
<comment type="caution">
    <text evidence="6">The sequence shown here is derived from an EMBL/GenBank/DDBJ whole genome shotgun (WGS) entry which is preliminary data.</text>
</comment>
<evidence type="ECO:0000313" key="7">
    <source>
        <dbReference type="Proteomes" id="UP000619295"/>
    </source>
</evidence>
<comment type="subcellular location">
    <subcellularLocation>
        <location evidence="5">Cell membrane</location>
        <topology evidence="5">Multi-pass membrane protein</topology>
    </subcellularLocation>
</comment>
<protein>
    <recommendedName>
        <fullName evidence="5">UPF0314 protein IED13_19590</fullName>
    </recommendedName>
</protein>
<evidence type="ECO:0000256" key="5">
    <source>
        <dbReference type="HAMAP-Rule" id="MF_01514"/>
    </source>
</evidence>
<dbReference type="HAMAP" id="MF_01514">
    <property type="entry name" value="UPF0314"/>
    <property type="match status" value="1"/>
</dbReference>
<evidence type="ECO:0000256" key="3">
    <source>
        <dbReference type="ARBA" id="ARBA00022989"/>
    </source>
</evidence>
<name>A0A927EAU3_9HYPH</name>
<dbReference type="AlphaFoldDB" id="A0A927EAU3"/>
<organism evidence="6 7">
    <name type="scientific">Bosea spartocytisi</name>
    <dbReference type="NCBI Taxonomy" id="2773451"/>
    <lineage>
        <taxon>Bacteria</taxon>
        <taxon>Pseudomonadati</taxon>
        <taxon>Pseudomonadota</taxon>
        <taxon>Alphaproteobacteria</taxon>
        <taxon>Hyphomicrobiales</taxon>
        <taxon>Boseaceae</taxon>
        <taxon>Bosea</taxon>
    </lineage>
</organism>
<keyword evidence="1 5" id="KW-1003">Cell membrane</keyword>
<evidence type="ECO:0000256" key="1">
    <source>
        <dbReference type="ARBA" id="ARBA00022475"/>
    </source>
</evidence>
<proteinExistence type="inferred from homology"/>
<dbReference type="NCBIfam" id="NF002099">
    <property type="entry name" value="PRK00944.1"/>
    <property type="match status" value="1"/>
</dbReference>
<dbReference type="Pfam" id="PF10755">
    <property type="entry name" value="DUF2585"/>
    <property type="match status" value="1"/>
</dbReference>
<gene>
    <name evidence="6" type="ORF">IED13_19590</name>
</gene>
<evidence type="ECO:0000256" key="2">
    <source>
        <dbReference type="ARBA" id="ARBA00022692"/>
    </source>
</evidence>
<accession>A0A927EAU3</accession>
<feature type="transmembrane region" description="Helical" evidence="5">
    <location>
        <begin position="168"/>
        <end position="186"/>
    </location>
</feature>
<evidence type="ECO:0000313" key="6">
    <source>
        <dbReference type="EMBL" id="MBD3847908.1"/>
    </source>
</evidence>
<dbReference type="EMBL" id="JACXWY010000014">
    <property type="protein sequence ID" value="MBD3847908.1"/>
    <property type="molecule type" value="Genomic_DNA"/>
</dbReference>
<sequence length="211" mass="23202">MALAEPVSSEFAAPRPSWAPGRLGPLAIAGLALLLVAAAAVILLAMGREPICKCGYVKFWQGQVFSSENSQHIADWYTFSHIIHGFLFYGLFWLVRRITGLPISFGLALLLAIIIEGAWEITENSPAVIEHYRSATISLDYYGDSVLNSVSDILSMVLGFLVARLAPVWLTVTSALAMELIVGWLIRDNLTLNVIMLLWPMDWIKAWQGGA</sequence>
<dbReference type="RefSeq" id="WP_191125182.1">
    <property type="nucleotide sequence ID" value="NZ_JACXWY010000014.1"/>
</dbReference>
<keyword evidence="4 5" id="KW-0472">Membrane</keyword>
<keyword evidence="7" id="KW-1185">Reference proteome</keyword>
<dbReference type="GO" id="GO:0005886">
    <property type="term" value="C:plasma membrane"/>
    <property type="evidence" value="ECO:0007669"/>
    <property type="project" value="UniProtKB-SubCell"/>
</dbReference>